<sequence length="133" mass="14398">MLCCSRLFGLPCADVGTKLVQQIQAFSPVNACEKCHYILVSADKKSIHAHHTSSGNLQVENIEFTLNTTILTNSCRVSAQSASLTFSSLLDDGLNYCNLHDLLTASGLSLAPGFMEMTNEWACLGYGFATCRT</sequence>
<reference evidence="1" key="2">
    <citation type="submission" date="2025-09" db="UniProtKB">
        <authorList>
            <consortium name="Ensembl"/>
        </authorList>
    </citation>
    <scope>IDENTIFICATION</scope>
</reference>
<dbReference type="AlphaFoldDB" id="A0A8C4NQA6"/>
<evidence type="ECO:0000313" key="1">
    <source>
        <dbReference type="Ensembl" id="ENSDLAP00005039311.2"/>
    </source>
</evidence>
<accession>A0A8C4NQA6</accession>
<keyword evidence="2" id="KW-1185">Reference proteome</keyword>
<dbReference type="Ensembl" id="ENSDLAT00005041984.2">
    <property type="protein sequence ID" value="ENSDLAP00005039311.2"/>
    <property type="gene ID" value="ENSDLAG00005034659.1"/>
</dbReference>
<proteinExistence type="predicted"/>
<dbReference type="PANTHER" id="PTHR38564:SF2">
    <property type="entry name" value="WU:FC46H12 PRECURSOR"/>
    <property type="match status" value="1"/>
</dbReference>
<reference evidence="1" key="1">
    <citation type="submission" date="2025-08" db="UniProtKB">
        <authorList>
            <consortium name="Ensembl"/>
        </authorList>
    </citation>
    <scope>IDENTIFICATION</scope>
</reference>
<organism evidence="1 2">
    <name type="scientific">Dicentrarchus labrax</name>
    <name type="common">European seabass</name>
    <name type="synonym">Morone labrax</name>
    <dbReference type="NCBI Taxonomy" id="13489"/>
    <lineage>
        <taxon>Eukaryota</taxon>
        <taxon>Metazoa</taxon>
        <taxon>Chordata</taxon>
        <taxon>Craniata</taxon>
        <taxon>Vertebrata</taxon>
        <taxon>Euteleostomi</taxon>
        <taxon>Actinopterygii</taxon>
        <taxon>Neopterygii</taxon>
        <taxon>Teleostei</taxon>
        <taxon>Neoteleostei</taxon>
        <taxon>Acanthomorphata</taxon>
        <taxon>Eupercaria</taxon>
        <taxon>Moronidae</taxon>
        <taxon>Dicentrarchus</taxon>
    </lineage>
</organism>
<dbReference type="GeneTree" id="ENSGT00940000174275"/>
<protein>
    <submittedName>
        <fullName evidence="1">Uncharacterized protein</fullName>
    </submittedName>
</protein>
<dbReference type="Proteomes" id="UP000694389">
    <property type="component" value="Unassembled WGS sequence"/>
</dbReference>
<evidence type="ECO:0000313" key="2">
    <source>
        <dbReference type="Proteomes" id="UP000694389"/>
    </source>
</evidence>
<name>A0A8C4NQA6_DICLA</name>
<dbReference type="PANTHER" id="PTHR38564">
    <property type="entry name" value="SI:CH73-250A16.5-RELATED"/>
    <property type="match status" value="1"/>
</dbReference>